<dbReference type="CDD" id="cd02245">
    <property type="entry name" value="cupin_7S_vicilin-like_C"/>
    <property type="match status" value="1"/>
</dbReference>
<dbReference type="Gene3D" id="2.60.120.10">
    <property type="entry name" value="Jelly Rolls"/>
    <property type="match status" value="2"/>
</dbReference>
<gene>
    <name evidence="4" type="ORF">C4D60_Mb11t10540</name>
</gene>
<sequence length="639" mass="69702">MKPKAVVLKAAMLPLLLLWCFVAVDGGGEEEFPGVGPLLVRKECRRTVASTASGEITAVDVRDGYGVAYHLQFITMAPSSLFLPVLLHTDMVFYVQSGSGRVTYIEEDENDETEHIDVVHGDIYRLEKGSMFYVQSHPDPTRDNLRIHAIFNAVDTDNTKVELPAAAYSNISDLVGGFEDKVLQMAFGVSEETILAIKWVEKPPAIIPFPHTSKTVSFGALRGIRSLTAEEEKVTNKKKTKAFNFFEAKPDVENCNGWSTVLSHKDLKALKGSNFGAFMVNLSRSSMMGPYWNPKATEIAIVIQGRGMVEAVCIGKPSEETRFKAKEGDVVVVPRLHPVTQMSYNDEGFILVGFNNLVGKNRPQFFAGKRSALRILDREVMAMAFNVPTAIVKDLLSARVESTILACTSCAEELEGRMKDQSKGEEEHEEEDDDDEQRAAWKVDEEARREAEREMRMLRMLPDSYINTKPSQAKPSQAKPSQAKPSQAKPSQAKPSQAKPSQAKPSQAKPSQAKPSQAKPSQAKPSQAKPSQAKPSQAKPSQAKPSQAKPSQAKPSQAKPSQAKPSQAKPSQAKPSQAKPSQAKPSQAKPSQAKPSQAKPSQAKPSQAKPSQAKPSQAKPSQAKPSQAKPSQAKPSQAK</sequence>
<dbReference type="EMBL" id="PYDT01000007">
    <property type="protein sequence ID" value="THU55811.1"/>
    <property type="molecule type" value="Genomic_DNA"/>
</dbReference>
<feature type="chain" id="PRO_5020934575" description="Cupin type-1 domain-containing protein" evidence="2">
    <location>
        <begin position="27"/>
        <end position="639"/>
    </location>
</feature>
<reference evidence="4 5" key="1">
    <citation type="journal article" date="2019" name="Nat. Plants">
        <title>Genome sequencing of Musa balbisiana reveals subgenome evolution and function divergence in polyploid bananas.</title>
        <authorList>
            <person name="Yao X."/>
        </authorList>
    </citation>
    <scope>NUCLEOTIDE SEQUENCE [LARGE SCALE GENOMIC DNA]</scope>
    <source>
        <strain evidence="5">cv. DH-PKW</strain>
        <tissue evidence="4">Leaves</tissue>
    </source>
</reference>
<feature type="region of interest" description="Disordered" evidence="1">
    <location>
        <begin position="415"/>
        <end position="447"/>
    </location>
</feature>
<evidence type="ECO:0000313" key="4">
    <source>
        <dbReference type="EMBL" id="THU55811.1"/>
    </source>
</evidence>
<dbReference type="InterPro" id="IPR050253">
    <property type="entry name" value="Seed_Storage-Functional"/>
</dbReference>
<evidence type="ECO:0000259" key="3">
    <source>
        <dbReference type="SMART" id="SM00835"/>
    </source>
</evidence>
<accession>A0A4S8J382</accession>
<name>A0A4S8J382_MUSBA</name>
<dbReference type="CDD" id="cd02244">
    <property type="entry name" value="cupin_7S_vicilin-like_N"/>
    <property type="match status" value="1"/>
</dbReference>
<organism evidence="4 5">
    <name type="scientific">Musa balbisiana</name>
    <name type="common">Banana</name>
    <dbReference type="NCBI Taxonomy" id="52838"/>
    <lineage>
        <taxon>Eukaryota</taxon>
        <taxon>Viridiplantae</taxon>
        <taxon>Streptophyta</taxon>
        <taxon>Embryophyta</taxon>
        <taxon>Tracheophyta</taxon>
        <taxon>Spermatophyta</taxon>
        <taxon>Magnoliopsida</taxon>
        <taxon>Liliopsida</taxon>
        <taxon>Zingiberales</taxon>
        <taxon>Musaceae</taxon>
        <taxon>Musa</taxon>
    </lineage>
</organism>
<dbReference type="PANTHER" id="PTHR31189">
    <property type="entry name" value="OS03G0336100 PROTEIN-RELATED"/>
    <property type="match status" value="1"/>
</dbReference>
<feature type="compositionally biased region" description="Acidic residues" evidence="1">
    <location>
        <begin position="427"/>
        <end position="436"/>
    </location>
</feature>
<dbReference type="Gene3D" id="2.160.20.80">
    <property type="entry name" value="E3 ubiquitin-protein ligase SopA"/>
    <property type="match status" value="1"/>
</dbReference>
<dbReference type="SUPFAM" id="SSF51182">
    <property type="entry name" value="RmlC-like cupins"/>
    <property type="match status" value="1"/>
</dbReference>
<dbReference type="SMART" id="SM00835">
    <property type="entry name" value="Cupin_1"/>
    <property type="match status" value="1"/>
</dbReference>
<feature type="compositionally biased region" description="Basic and acidic residues" evidence="1">
    <location>
        <begin position="437"/>
        <end position="447"/>
    </location>
</feature>
<feature type="signal peptide" evidence="2">
    <location>
        <begin position="1"/>
        <end position="26"/>
    </location>
</feature>
<keyword evidence="5" id="KW-1185">Reference proteome</keyword>
<dbReference type="AlphaFoldDB" id="A0A4S8J382"/>
<dbReference type="InterPro" id="IPR011051">
    <property type="entry name" value="RmlC_Cupin_sf"/>
</dbReference>
<dbReference type="InterPro" id="IPR006045">
    <property type="entry name" value="Cupin_1"/>
</dbReference>
<dbReference type="Proteomes" id="UP000317650">
    <property type="component" value="Chromosome 11"/>
</dbReference>
<dbReference type="STRING" id="52838.A0A4S8J382"/>
<protein>
    <recommendedName>
        <fullName evidence="3">Cupin type-1 domain-containing protein</fullName>
    </recommendedName>
</protein>
<comment type="caution">
    <text evidence="4">The sequence shown here is derived from an EMBL/GenBank/DDBJ whole genome shotgun (WGS) entry which is preliminary data.</text>
</comment>
<keyword evidence="2" id="KW-0732">Signal</keyword>
<proteinExistence type="predicted"/>
<feature type="region of interest" description="Disordered" evidence="1">
    <location>
        <begin position="466"/>
        <end position="639"/>
    </location>
</feature>
<feature type="compositionally biased region" description="Basic and acidic residues" evidence="1">
    <location>
        <begin position="415"/>
        <end position="426"/>
    </location>
</feature>
<evidence type="ECO:0000256" key="1">
    <source>
        <dbReference type="SAM" id="MobiDB-lite"/>
    </source>
</evidence>
<dbReference type="PANTHER" id="PTHR31189:SF7">
    <property type="entry name" value="OS03G0197300 PROTEIN"/>
    <property type="match status" value="1"/>
</dbReference>
<evidence type="ECO:0000313" key="5">
    <source>
        <dbReference type="Proteomes" id="UP000317650"/>
    </source>
</evidence>
<dbReference type="InterPro" id="IPR014710">
    <property type="entry name" value="RmlC-like_jellyroll"/>
</dbReference>
<feature type="domain" description="Cupin type-1" evidence="3">
    <location>
        <begin position="243"/>
        <end position="393"/>
    </location>
</feature>
<evidence type="ECO:0000256" key="2">
    <source>
        <dbReference type="SAM" id="SignalP"/>
    </source>
</evidence>
<dbReference type="Pfam" id="PF00190">
    <property type="entry name" value="Cupin_1"/>
    <property type="match status" value="1"/>
</dbReference>